<dbReference type="OrthoDB" id="9811700at2"/>
<dbReference type="NCBIfam" id="TIGR02745">
    <property type="entry name" value="ccoG_rdxA_fixG"/>
    <property type="match status" value="1"/>
</dbReference>
<dbReference type="InterPro" id="IPR014116">
    <property type="entry name" value="Cyt_c_oxidase_cbb3_FixG"/>
</dbReference>
<dbReference type="InterPro" id="IPR013783">
    <property type="entry name" value="Ig-like_fold"/>
</dbReference>
<dbReference type="Proteomes" id="UP000244173">
    <property type="component" value="Chromosome"/>
</dbReference>
<dbReference type="InterPro" id="IPR017900">
    <property type="entry name" value="4Fe4S_Fe_S_CS"/>
</dbReference>
<dbReference type="EMBL" id="CP028519">
    <property type="protein sequence ID" value="AVY94387.1"/>
    <property type="molecule type" value="Genomic_DNA"/>
</dbReference>
<feature type="domain" description="4Fe-4S ferredoxin-type" evidence="8">
    <location>
        <begin position="248"/>
        <end position="278"/>
    </location>
</feature>
<keyword evidence="1" id="KW-0813">Transport</keyword>
<evidence type="ECO:0000313" key="10">
    <source>
        <dbReference type="Proteomes" id="UP000244173"/>
    </source>
</evidence>
<evidence type="ECO:0000259" key="8">
    <source>
        <dbReference type="PROSITE" id="PS51379"/>
    </source>
</evidence>
<keyword evidence="6" id="KW-0411">Iron-sulfur</keyword>
<evidence type="ECO:0000256" key="1">
    <source>
        <dbReference type="ARBA" id="ARBA00022448"/>
    </source>
</evidence>
<dbReference type="Pfam" id="PF13746">
    <property type="entry name" value="Fer4_18"/>
    <property type="match status" value="1"/>
</dbReference>
<dbReference type="GO" id="GO:0051539">
    <property type="term" value="F:4 iron, 4 sulfur cluster binding"/>
    <property type="evidence" value="ECO:0007669"/>
    <property type="project" value="UniProtKB-KW"/>
</dbReference>
<dbReference type="InterPro" id="IPR017896">
    <property type="entry name" value="4Fe4S_Fe-S-bd"/>
</dbReference>
<organism evidence="9 10">
    <name type="scientific">Microvirgula aerodenitrificans</name>
    <dbReference type="NCBI Taxonomy" id="57480"/>
    <lineage>
        <taxon>Bacteria</taxon>
        <taxon>Pseudomonadati</taxon>
        <taxon>Pseudomonadota</taxon>
        <taxon>Betaproteobacteria</taxon>
        <taxon>Neisseriales</taxon>
        <taxon>Aquaspirillaceae</taxon>
        <taxon>Microvirgula</taxon>
    </lineage>
</organism>
<proteinExistence type="predicted"/>
<feature type="transmembrane region" description="Helical" evidence="7">
    <location>
        <begin position="185"/>
        <end position="210"/>
    </location>
</feature>
<feature type="transmembrane region" description="Helical" evidence="7">
    <location>
        <begin position="35"/>
        <end position="53"/>
    </location>
</feature>
<accession>A0A2S0PAS6</accession>
<dbReference type="GO" id="GO:0046872">
    <property type="term" value="F:metal ion binding"/>
    <property type="evidence" value="ECO:0007669"/>
    <property type="project" value="UniProtKB-KW"/>
</dbReference>
<keyword evidence="7" id="KW-1133">Transmembrane helix</keyword>
<evidence type="ECO:0000256" key="7">
    <source>
        <dbReference type="SAM" id="Phobius"/>
    </source>
</evidence>
<keyword evidence="2" id="KW-0004">4Fe-4S</keyword>
<name>A0A2S0PAS6_9NEIS</name>
<feature type="transmembrane region" description="Helical" evidence="7">
    <location>
        <begin position="153"/>
        <end position="173"/>
    </location>
</feature>
<dbReference type="SUPFAM" id="SSF54862">
    <property type="entry name" value="4Fe-4S ferredoxins"/>
    <property type="match status" value="1"/>
</dbReference>
<evidence type="ECO:0000313" key="9">
    <source>
        <dbReference type="EMBL" id="AVY94387.1"/>
    </source>
</evidence>
<dbReference type="InterPro" id="IPR051684">
    <property type="entry name" value="Electron_Trans/Redox"/>
</dbReference>
<evidence type="ECO:0000256" key="6">
    <source>
        <dbReference type="ARBA" id="ARBA00023014"/>
    </source>
</evidence>
<dbReference type="STRING" id="1122240.GCA_000620105_00092"/>
<feature type="transmembrane region" description="Helical" evidence="7">
    <location>
        <begin position="333"/>
        <end position="352"/>
    </location>
</feature>
<dbReference type="PANTHER" id="PTHR30176:SF3">
    <property type="entry name" value="FERREDOXIN-TYPE PROTEIN NAPH"/>
    <property type="match status" value="1"/>
</dbReference>
<gene>
    <name evidence="9" type="primary">ccoG</name>
    <name evidence="9" type="ORF">DAI18_10280</name>
</gene>
<dbReference type="Pfam" id="PF12801">
    <property type="entry name" value="Fer4_5"/>
    <property type="match status" value="1"/>
</dbReference>
<keyword evidence="7" id="KW-0472">Membrane</keyword>
<dbReference type="PROSITE" id="PS51379">
    <property type="entry name" value="4FE4S_FER_2"/>
    <property type="match status" value="1"/>
</dbReference>
<dbReference type="PROSITE" id="PS00198">
    <property type="entry name" value="4FE4S_FER_1"/>
    <property type="match status" value="1"/>
</dbReference>
<feature type="transmembrane region" description="Helical" evidence="7">
    <location>
        <begin position="82"/>
        <end position="102"/>
    </location>
</feature>
<dbReference type="AlphaFoldDB" id="A0A2S0PAS6"/>
<dbReference type="GO" id="GO:0005886">
    <property type="term" value="C:plasma membrane"/>
    <property type="evidence" value="ECO:0007669"/>
    <property type="project" value="TreeGrafter"/>
</dbReference>
<evidence type="ECO:0000256" key="5">
    <source>
        <dbReference type="ARBA" id="ARBA00023004"/>
    </source>
</evidence>
<evidence type="ECO:0000256" key="2">
    <source>
        <dbReference type="ARBA" id="ARBA00022485"/>
    </source>
</evidence>
<keyword evidence="3" id="KW-0479">Metal-binding</keyword>
<keyword evidence="10" id="KW-1185">Reference proteome</keyword>
<dbReference type="InterPro" id="IPR032879">
    <property type="entry name" value="FixG_C"/>
</dbReference>
<dbReference type="RefSeq" id="WP_107889380.1">
    <property type="nucleotide sequence ID" value="NZ_CALFSO010000054.1"/>
</dbReference>
<dbReference type="Pfam" id="PF11614">
    <property type="entry name" value="FixG_C"/>
    <property type="match status" value="1"/>
</dbReference>
<sequence length="463" mass="51828">MSTTVQPLHRVSAKAARDARNKIYPRLTRGRFNTIRVLTVLITQAVFFGLPWLQWNGRQAVLLDIDHERFYLFGLILGPQDLVYLAGLLIVSALGLFGWTALAGRLWCGNACPQTVYTEIMLWIERAVQGDRPARMRLDAAPRAWNTLWRKGLSHGLMMGFALLTGATFVGYFTPIQDIATSGSWFALGGWTQFWLLFYAVFTYVLAGLLREQVCKHMCPYARFQGAMFDDDTLIISYDPVRGEPRGSRKQGDKPRGDCVDCSICVQVCPTGIDIREGLQYECIGCAACIDACDTVMDKIGAPRGLIRFTSQNAMARGVGRLFGWKTLFRPRMVVYAVLMATVIGAMGVGLWQHQPYKFNVLRDRAFLSRETDDGLLENGFTLRVMNYGESAQDYRVEVEGLPSASVSTRPEKIRVEANGDATVYAWVRADTADLPRGSHPFRFRLVPKQGEALETDASFIAE</sequence>
<dbReference type="KEGG" id="maer:DAI18_10280"/>
<keyword evidence="7" id="KW-0812">Transmembrane</keyword>
<dbReference type="PANTHER" id="PTHR30176">
    <property type="entry name" value="FERREDOXIN-TYPE PROTEIN NAPH"/>
    <property type="match status" value="1"/>
</dbReference>
<evidence type="ECO:0000256" key="3">
    <source>
        <dbReference type="ARBA" id="ARBA00022723"/>
    </source>
</evidence>
<evidence type="ECO:0000256" key="4">
    <source>
        <dbReference type="ARBA" id="ARBA00022982"/>
    </source>
</evidence>
<dbReference type="Gene3D" id="2.60.40.10">
    <property type="entry name" value="Immunoglobulins"/>
    <property type="match status" value="1"/>
</dbReference>
<keyword evidence="5" id="KW-0408">Iron</keyword>
<keyword evidence="4" id="KW-0249">Electron transport</keyword>
<protein>
    <submittedName>
        <fullName evidence="9">Cytochrome c oxidase accessory protein CcoG</fullName>
    </submittedName>
</protein>
<reference evidence="9 10" key="1">
    <citation type="submission" date="2018-04" db="EMBL/GenBank/DDBJ databases">
        <title>Denitrifier Microvirgula.</title>
        <authorList>
            <person name="Anderson E."/>
            <person name="Jang J."/>
            <person name="Ishii S."/>
        </authorList>
    </citation>
    <scope>NUCLEOTIDE SEQUENCE [LARGE SCALE GENOMIC DNA]</scope>
    <source>
        <strain evidence="9 10">BE2.4</strain>
    </source>
</reference>